<dbReference type="InParanoid" id="V5IRB9"/>
<name>V5IRB9_NEUCR</name>
<gene>
    <name evidence="2" type="ORF">NCU16430</name>
</gene>
<dbReference type="RefSeq" id="XP_011393404.1">
    <property type="nucleotide sequence ID" value="XM_011395102.1"/>
</dbReference>
<evidence type="ECO:0000313" key="2">
    <source>
        <dbReference type="EMBL" id="ESA44249.1"/>
    </source>
</evidence>
<dbReference type="GeneID" id="23569462"/>
<proteinExistence type="predicted"/>
<keyword evidence="1" id="KW-0472">Membrane</keyword>
<dbReference type="AlphaFoldDB" id="V5IRB9"/>
<feature type="transmembrane region" description="Helical" evidence="1">
    <location>
        <begin position="24"/>
        <end position="43"/>
    </location>
</feature>
<keyword evidence="3" id="KW-1185">Reference proteome</keyword>
<sequence>MENAPFIHLKSHEMHLFEPYIPEYLTFIVCQTIIISLLIYRVFKGSPTRFGARKPNVVGLDKAVRVTRYHQSGYSMAVDHIDGRAASLLYLTAVCS</sequence>
<organism evidence="2 3">
    <name type="scientific">Neurospora crassa (strain ATCC 24698 / 74-OR23-1A / CBS 708.71 / DSM 1257 / FGSC 987)</name>
    <dbReference type="NCBI Taxonomy" id="367110"/>
    <lineage>
        <taxon>Eukaryota</taxon>
        <taxon>Fungi</taxon>
        <taxon>Dikarya</taxon>
        <taxon>Ascomycota</taxon>
        <taxon>Pezizomycotina</taxon>
        <taxon>Sordariomycetes</taxon>
        <taxon>Sordariomycetidae</taxon>
        <taxon>Sordariales</taxon>
        <taxon>Sordariaceae</taxon>
        <taxon>Neurospora</taxon>
    </lineage>
</organism>
<dbReference type="KEGG" id="ncr:NCU16430"/>
<reference evidence="2 3" key="1">
    <citation type="journal article" date="2003" name="Nature">
        <title>The genome sequence of the filamentous fungus Neurospora crassa.</title>
        <authorList>
            <person name="Galagan J.E."/>
            <person name="Calvo S.E."/>
            <person name="Borkovich K.A."/>
            <person name="Selker E.U."/>
            <person name="Read N.D."/>
            <person name="Jaffe D."/>
            <person name="FitzHugh W."/>
            <person name="Ma L.J."/>
            <person name="Smirnov S."/>
            <person name="Purcell S."/>
            <person name="Rehman B."/>
            <person name="Elkins T."/>
            <person name="Engels R."/>
            <person name="Wang S."/>
            <person name="Nielsen C.B."/>
            <person name="Butler J."/>
            <person name="Endrizzi M."/>
            <person name="Qui D."/>
            <person name="Ianakiev P."/>
            <person name="Bell-Pedersen D."/>
            <person name="Nelson M.A."/>
            <person name="Werner-Washburne M."/>
            <person name="Selitrennikoff C.P."/>
            <person name="Kinsey J.A."/>
            <person name="Braun E.L."/>
            <person name="Zelter A."/>
            <person name="Schulte U."/>
            <person name="Kothe G.O."/>
            <person name="Jedd G."/>
            <person name="Mewes W."/>
            <person name="Staben C."/>
            <person name="Marcotte E."/>
            <person name="Greenberg D."/>
            <person name="Roy A."/>
            <person name="Foley K."/>
            <person name="Naylor J."/>
            <person name="Stange-Thomann N."/>
            <person name="Barrett R."/>
            <person name="Gnerre S."/>
            <person name="Kamal M."/>
            <person name="Kamvysselis M."/>
            <person name="Mauceli E."/>
            <person name="Bielke C."/>
            <person name="Rudd S."/>
            <person name="Frishman D."/>
            <person name="Krystofova S."/>
            <person name="Rasmussen C."/>
            <person name="Metzenberg R.L."/>
            <person name="Perkins D.D."/>
            <person name="Kroken S."/>
            <person name="Cogoni C."/>
            <person name="Macino G."/>
            <person name="Catcheside D."/>
            <person name="Li W."/>
            <person name="Pratt R.J."/>
            <person name="Osmani S.A."/>
            <person name="DeSouza C.P."/>
            <person name="Glass L."/>
            <person name="Orbach M.J."/>
            <person name="Berglund J.A."/>
            <person name="Voelker R."/>
            <person name="Yarden O."/>
            <person name="Plamann M."/>
            <person name="Seiler S."/>
            <person name="Dunlap J."/>
            <person name="Radford A."/>
            <person name="Aramayo R."/>
            <person name="Natvig D.O."/>
            <person name="Alex L.A."/>
            <person name="Mannhaupt G."/>
            <person name="Ebbole D.J."/>
            <person name="Freitag M."/>
            <person name="Paulsen I."/>
            <person name="Sachs M.S."/>
            <person name="Lander E.S."/>
            <person name="Nusbaum C."/>
            <person name="Birren B."/>
        </authorList>
    </citation>
    <scope>NUCLEOTIDE SEQUENCE [LARGE SCALE GENOMIC DNA]</scope>
    <source>
        <strain evidence="3">ATCC 24698 / 74-OR23-1A / CBS 708.71 / DSM 1257 / FGSC 987</strain>
    </source>
</reference>
<keyword evidence="1" id="KW-0812">Transmembrane</keyword>
<keyword evidence="1" id="KW-1133">Transmembrane helix</keyword>
<protein>
    <submittedName>
        <fullName evidence="2">Uncharacterized protein</fullName>
    </submittedName>
</protein>
<evidence type="ECO:0000313" key="3">
    <source>
        <dbReference type="Proteomes" id="UP000001805"/>
    </source>
</evidence>
<evidence type="ECO:0000256" key="1">
    <source>
        <dbReference type="SAM" id="Phobius"/>
    </source>
</evidence>
<dbReference type="VEuPathDB" id="FungiDB:NCU16430"/>
<dbReference type="EMBL" id="CM002236">
    <property type="protein sequence ID" value="ESA44249.1"/>
    <property type="molecule type" value="Genomic_DNA"/>
</dbReference>
<accession>V5IRB9</accession>
<dbReference type="Proteomes" id="UP000001805">
    <property type="component" value="Chromosome 1, Linkage Group I"/>
</dbReference>